<feature type="signal peptide" evidence="1">
    <location>
        <begin position="1"/>
        <end position="21"/>
    </location>
</feature>
<dbReference type="Proteomes" id="UP000887565">
    <property type="component" value="Unplaced"/>
</dbReference>
<reference evidence="3" key="1">
    <citation type="submission" date="2022-11" db="UniProtKB">
        <authorList>
            <consortium name="WormBaseParasite"/>
        </authorList>
    </citation>
    <scope>IDENTIFICATION</scope>
</reference>
<evidence type="ECO:0000256" key="1">
    <source>
        <dbReference type="SAM" id="SignalP"/>
    </source>
</evidence>
<protein>
    <submittedName>
        <fullName evidence="3">Uncharacterized protein</fullName>
    </submittedName>
</protein>
<proteinExistence type="predicted"/>
<name>A0A915I2F0_ROMCU</name>
<keyword evidence="2" id="KW-1185">Reference proteome</keyword>
<evidence type="ECO:0000313" key="3">
    <source>
        <dbReference type="WBParaSite" id="nRc.2.0.1.t08307-RA"/>
    </source>
</evidence>
<evidence type="ECO:0000313" key="2">
    <source>
        <dbReference type="Proteomes" id="UP000887565"/>
    </source>
</evidence>
<feature type="chain" id="PRO_5037471966" evidence="1">
    <location>
        <begin position="22"/>
        <end position="126"/>
    </location>
</feature>
<dbReference type="AlphaFoldDB" id="A0A915I2F0"/>
<sequence length="126" mass="14554">MTLFTIFIPFTIFLLRNIAQCRRLSGTVALDALYYGNRDNTPPVATIGGSTFNDRWMMNTLQKDMYVLLSKLHKGLEKNFIDKLKNVKSRMETLGPRNFTNPWVPNPAIFVEPSSGWLHLPQHWPM</sequence>
<keyword evidence="1" id="KW-0732">Signal</keyword>
<organism evidence="2 3">
    <name type="scientific">Romanomermis culicivorax</name>
    <name type="common">Nematode worm</name>
    <dbReference type="NCBI Taxonomy" id="13658"/>
    <lineage>
        <taxon>Eukaryota</taxon>
        <taxon>Metazoa</taxon>
        <taxon>Ecdysozoa</taxon>
        <taxon>Nematoda</taxon>
        <taxon>Enoplea</taxon>
        <taxon>Dorylaimia</taxon>
        <taxon>Mermithida</taxon>
        <taxon>Mermithoidea</taxon>
        <taxon>Mermithidae</taxon>
        <taxon>Romanomermis</taxon>
    </lineage>
</organism>
<accession>A0A915I2F0</accession>
<dbReference type="WBParaSite" id="nRc.2.0.1.t08307-RA">
    <property type="protein sequence ID" value="nRc.2.0.1.t08307-RA"/>
    <property type="gene ID" value="nRc.2.0.1.g08307"/>
</dbReference>